<evidence type="ECO:0000313" key="1">
    <source>
        <dbReference type="EMBL" id="KAK4007763.1"/>
    </source>
</evidence>
<proteinExistence type="predicted"/>
<dbReference type="EMBL" id="JAOYFB010000002">
    <property type="protein sequence ID" value="KAK4007763.1"/>
    <property type="molecule type" value="Genomic_DNA"/>
</dbReference>
<evidence type="ECO:0000313" key="2">
    <source>
        <dbReference type="Proteomes" id="UP001234178"/>
    </source>
</evidence>
<dbReference type="Proteomes" id="UP001234178">
    <property type="component" value="Unassembled WGS sequence"/>
</dbReference>
<name>A0ABQ9Z4F4_9CRUS</name>
<reference evidence="1 2" key="1">
    <citation type="journal article" date="2023" name="Nucleic Acids Res.">
        <title>The hologenome of Daphnia magna reveals possible DNA methylation and microbiome-mediated evolution of the host genome.</title>
        <authorList>
            <person name="Chaturvedi A."/>
            <person name="Li X."/>
            <person name="Dhandapani V."/>
            <person name="Marshall H."/>
            <person name="Kissane S."/>
            <person name="Cuenca-Cambronero M."/>
            <person name="Asole G."/>
            <person name="Calvet F."/>
            <person name="Ruiz-Romero M."/>
            <person name="Marangio P."/>
            <person name="Guigo R."/>
            <person name="Rago D."/>
            <person name="Mirbahai L."/>
            <person name="Eastwood N."/>
            <person name="Colbourne J.K."/>
            <person name="Zhou J."/>
            <person name="Mallon E."/>
            <person name="Orsini L."/>
        </authorList>
    </citation>
    <scope>NUCLEOTIDE SEQUENCE [LARGE SCALE GENOMIC DNA]</scope>
    <source>
        <strain evidence="1">LRV0_1</strain>
    </source>
</reference>
<accession>A0ABQ9Z4F4</accession>
<protein>
    <submittedName>
        <fullName evidence="1">Uncharacterized protein</fullName>
    </submittedName>
</protein>
<organism evidence="1 2">
    <name type="scientific">Daphnia magna</name>
    <dbReference type="NCBI Taxonomy" id="35525"/>
    <lineage>
        <taxon>Eukaryota</taxon>
        <taxon>Metazoa</taxon>
        <taxon>Ecdysozoa</taxon>
        <taxon>Arthropoda</taxon>
        <taxon>Crustacea</taxon>
        <taxon>Branchiopoda</taxon>
        <taxon>Diplostraca</taxon>
        <taxon>Cladocera</taxon>
        <taxon>Anomopoda</taxon>
        <taxon>Daphniidae</taxon>
        <taxon>Daphnia</taxon>
    </lineage>
</organism>
<keyword evidence="2" id="KW-1185">Reference proteome</keyword>
<sequence length="75" mass="9061">MTDRLQCQAKWVTHLSRVIDDDMLYVLLCFPVRIQSSGHIWVFNESMIFTRRPYSAGGYDKERFGQHHFRRRQTQ</sequence>
<gene>
    <name evidence="1" type="ORF">OUZ56_012915</name>
</gene>
<comment type="caution">
    <text evidence="1">The sequence shown here is derived from an EMBL/GenBank/DDBJ whole genome shotgun (WGS) entry which is preliminary data.</text>
</comment>